<dbReference type="GO" id="GO:0016791">
    <property type="term" value="F:phosphatase activity"/>
    <property type="evidence" value="ECO:0007669"/>
    <property type="project" value="TreeGrafter"/>
</dbReference>
<protein>
    <submittedName>
        <fullName evidence="2">Histidine phosphatase domain-containing protein</fullName>
    </submittedName>
</protein>
<dbReference type="SUPFAM" id="SSF53254">
    <property type="entry name" value="Phosphoglycerate mutase-like"/>
    <property type="match status" value="1"/>
</dbReference>
<proteinExistence type="inferred from homology"/>
<evidence type="ECO:0000256" key="1">
    <source>
        <dbReference type="ARBA" id="ARBA00005375"/>
    </source>
</evidence>
<dbReference type="InterPro" id="IPR000560">
    <property type="entry name" value="His_Pase_clade-2"/>
</dbReference>
<dbReference type="PANTHER" id="PTHR11567:SF25">
    <property type="entry name" value="PROTEIN FRA10AC1"/>
    <property type="match status" value="1"/>
</dbReference>
<dbReference type="PANTHER" id="PTHR11567">
    <property type="entry name" value="ACID PHOSPHATASE-RELATED"/>
    <property type="match status" value="1"/>
</dbReference>
<name>A0A3G5A655_9VIRU</name>
<reference evidence="2" key="1">
    <citation type="submission" date="2018-10" db="EMBL/GenBank/DDBJ databases">
        <title>Hidden diversity of soil giant viruses.</title>
        <authorList>
            <person name="Schulz F."/>
            <person name="Alteio L."/>
            <person name="Goudeau D."/>
            <person name="Ryan E.M."/>
            <person name="Malmstrom R.R."/>
            <person name="Blanchard J."/>
            <person name="Woyke T."/>
        </authorList>
    </citation>
    <scope>NUCLEOTIDE SEQUENCE</scope>
    <source>
        <strain evidence="2">HAV1</strain>
    </source>
</reference>
<evidence type="ECO:0000313" key="2">
    <source>
        <dbReference type="EMBL" id="AYV81303.1"/>
    </source>
</evidence>
<dbReference type="InterPro" id="IPR050645">
    <property type="entry name" value="Histidine_acid_phosphatase"/>
</dbReference>
<dbReference type="EMBL" id="MK072268">
    <property type="protein sequence ID" value="AYV81303.1"/>
    <property type="molecule type" value="Genomic_DNA"/>
</dbReference>
<comment type="similarity">
    <text evidence="1">Belongs to the histidine acid phosphatase family.</text>
</comment>
<gene>
    <name evidence="2" type="ORF">Harvfovirus26_11</name>
</gene>
<organism evidence="2">
    <name type="scientific">Harvfovirus sp</name>
    <dbReference type="NCBI Taxonomy" id="2487768"/>
    <lineage>
        <taxon>Viruses</taxon>
        <taxon>Varidnaviria</taxon>
        <taxon>Bamfordvirae</taxon>
        <taxon>Nucleocytoviricota</taxon>
        <taxon>Megaviricetes</taxon>
        <taxon>Imitervirales</taxon>
        <taxon>Mimiviridae</taxon>
        <taxon>Klosneuvirinae</taxon>
    </lineage>
</organism>
<dbReference type="Gene3D" id="3.40.50.1240">
    <property type="entry name" value="Phosphoglycerate mutase-like"/>
    <property type="match status" value="1"/>
</dbReference>
<dbReference type="InterPro" id="IPR029033">
    <property type="entry name" value="His_PPase_superfam"/>
</dbReference>
<sequence>MLGKLRKVVIVARHGPRFPMLVIPKLPKWSQPSTKLSEVALTKKGEEACLQFGKAIRLKYGKLFPSAKFYSSPAQRTIMSAKFFAKGYLDRDISPEIDPLLRGGSDFAPSEKKYYDSRINSMRLRNSRFNKEIYDILGVSVARFKDYFEVKSTIDCYVSEGIELPRRWTLGHMRKLDALSNDYYHKLYDNKIRDMFSKDLKLKLDSILQSDFLDGELIYFSTHDAILYPLGRSFFQSNARLAIPGTCGHMLIECYDDRNC</sequence>
<dbReference type="PROSITE" id="PS00616">
    <property type="entry name" value="HIS_ACID_PHOSPHAT_1"/>
    <property type="match status" value="1"/>
</dbReference>
<accession>A0A3G5A655</accession>
<dbReference type="CDD" id="cd07061">
    <property type="entry name" value="HP_HAP_like"/>
    <property type="match status" value="1"/>
</dbReference>
<dbReference type="InterPro" id="IPR033379">
    <property type="entry name" value="Acid_Pase_AS"/>
</dbReference>
<dbReference type="Pfam" id="PF00328">
    <property type="entry name" value="His_Phos_2"/>
    <property type="match status" value="1"/>
</dbReference>